<dbReference type="EMBL" id="GGEC01055714">
    <property type="protein sequence ID" value="MBX36198.1"/>
    <property type="molecule type" value="Transcribed_RNA"/>
</dbReference>
<keyword evidence="1" id="KW-1133">Transmembrane helix</keyword>
<dbReference type="AlphaFoldDB" id="A0A2P2N171"/>
<evidence type="ECO:0000256" key="1">
    <source>
        <dbReference type="SAM" id="Phobius"/>
    </source>
</evidence>
<organism evidence="2">
    <name type="scientific">Rhizophora mucronata</name>
    <name type="common">Asiatic mangrove</name>
    <dbReference type="NCBI Taxonomy" id="61149"/>
    <lineage>
        <taxon>Eukaryota</taxon>
        <taxon>Viridiplantae</taxon>
        <taxon>Streptophyta</taxon>
        <taxon>Embryophyta</taxon>
        <taxon>Tracheophyta</taxon>
        <taxon>Spermatophyta</taxon>
        <taxon>Magnoliopsida</taxon>
        <taxon>eudicotyledons</taxon>
        <taxon>Gunneridae</taxon>
        <taxon>Pentapetalae</taxon>
        <taxon>rosids</taxon>
        <taxon>fabids</taxon>
        <taxon>Malpighiales</taxon>
        <taxon>Rhizophoraceae</taxon>
        <taxon>Rhizophora</taxon>
    </lineage>
</organism>
<feature type="transmembrane region" description="Helical" evidence="1">
    <location>
        <begin position="6"/>
        <end position="32"/>
    </location>
</feature>
<name>A0A2P2N171_RHIMU</name>
<evidence type="ECO:0000313" key="2">
    <source>
        <dbReference type="EMBL" id="MBX36198.1"/>
    </source>
</evidence>
<protein>
    <submittedName>
        <fullName evidence="2">Uncharacterized protein</fullName>
    </submittedName>
</protein>
<reference evidence="2" key="1">
    <citation type="submission" date="2018-02" db="EMBL/GenBank/DDBJ databases">
        <title>Rhizophora mucronata_Transcriptome.</title>
        <authorList>
            <person name="Meera S.P."/>
            <person name="Sreeshan A."/>
            <person name="Augustine A."/>
        </authorList>
    </citation>
    <scope>NUCLEOTIDE SEQUENCE</scope>
    <source>
        <tissue evidence="2">Leaf</tissue>
    </source>
</reference>
<sequence length="38" mass="4508">MAFIDLFFVIIIFFFLYSMLISNLHLQLFYALSLCLSV</sequence>
<keyword evidence="1" id="KW-0472">Membrane</keyword>
<accession>A0A2P2N171</accession>
<keyword evidence="1" id="KW-0812">Transmembrane</keyword>
<proteinExistence type="predicted"/>